<protein>
    <submittedName>
        <fullName evidence="1">Uncharacterized protein</fullName>
    </submittedName>
</protein>
<evidence type="ECO:0000313" key="2">
    <source>
        <dbReference type="Proteomes" id="UP000254958"/>
    </source>
</evidence>
<dbReference type="AlphaFoldDB" id="A0A370G9Y7"/>
<proteinExistence type="predicted"/>
<evidence type="ECO:0000313" key="1">
    <source>
        <dbReference type="EMBL" id="RDI39284.1"/>
    </source>
</evidence>
<organism evidence="1 2">
    <name type="scientific">Gluconacetobacter liquefaciens</name>
    <name type="common">Acetobacter liquefaciens</name>
    <dbReference type="NCBI Taxonomy" id="89584"/>
    <lineage>
        <taxon>Bacteria</taxon>
        <taxon>Pseudomonadati</taxon>
        <taxon>Pseudomonadota</taxon>
        <taxon>Alphaproteobacteria</taxon>
        <taxon>Acetobacterales</taxon>
        <taxon>Acetobacteraceae</taxon>
        <taxon>Gluconacetobacter</taxon>
    </lineage>
</organism>
<keyword evidence="2" id="KW-1185">Reference proteome</keyword>
<name>A0A370G9Y7_GLULI</name>
<sequence length="33" mass="3527">MNDAGMPFFRRAIDSSPMEAAAGLIEWANSAAK</sequence>
<accession>A0A370G9Y7</accession>
<comment type="caution">
    <text evidence="1">The sequence shown here is derived from an EMBL/GenBank/DDBJ whole genome shotgun (WGS) entry which is preliminary data.</text>
</comment>
<reference evidence="1 2" key="1">
    <citation type="submission" date="2018-07" db="EMBL/GenBank/DDBJ databases">
        <title>Genomic Encyclopedia of Type Strains, Phase IV (KMG-IV): sequencing the most valuable type-strain genomes for metagenomic binning, comparative biology and taxonomic classification.</title>
        <authorList>
            <person name="Goeker M."/>
        </authorList>
    </citation>
    <scope>NUCLEOTIDE SEQUENCE [LARGE SCALE GENOMIC DNA]</scope>
    <source>
        <strain evidence="1 2">DSM 5603</strain>
    </source>
</reference>
<dbReference type="EMBL" id="QQAW01000002">
    <property type="protein sequence ID" value="RDI39284.1"/>
    <property type="molecule type" value="Genomic_DNA"/>
</dbReference>
<dbReference type="Proteomes" id="UP000254958">
    <property type="component" value="Unassembled WGS sequence"/>
</dbReference>
<gene>
    <name evidence="1" type="ORF">C7453_10271</name>
</gene>